<dbReference type="Pfam" id="PF00501">
    <property type="entry name" value="AMP-binding"/>
    <property type="match status" value="1"/>
</dbReference>
<dbReference type="InterPro" id="IPR042099">
    <property type="entry name" value="ANL_N_sf"/>
</dbReference>
<dbReference type="EMBL" id="JACOOX010000002">
    <property type="protein sequence ID" value="MBC5662139.1"/>
    <property type="molecule type" value="Genomic_DNA"/>
</dbReference>
<evidence type="ECO:0000313" key="2">
    <source>
        <dbReference type="EMBL" id="MBC5662139.1"/>
    </source>
</evidence>
<keyword evidence="3" id="KW-1185">Reference proteome</keyword>
<feature type="domain" description="AMP-dependent synthetase/ligase" evidence="1">
    <location>
        <begin position="10"/>
        <end position="379"/>
    </location>
</feature>
<evidence type="ECO:0000313" key="3">
    <source>
        <dbReference type="Proteomes" id="UP000615234"/>
    </source>
</evidence>
<dbReference type="PANTHER" id="PTHR45527">
    <property type="entry name" value="NONRIBOSOMAL PEPTIDE SYNTHETASE"/>
    <property type="match status" value="1"/>
</dbReference>
<comment type="caution">
    <text evidence="2">The sequence shown here is derived from an EMBL/GenBank/DDBJ whole genome shotgun (WGS) entry which is preliminary data.</text>
</comment>
<organism evidence="2 3">
    <name type="scientific">Coprococcus hominis</name>
    <name type="common">ex Liu et al. 2022</name>
    <dbReference type="NCBI Taxonomy" id="2763039"/>
    <lineage>
        <taxon>Bacteria</taxon>
        <taxon>Bacillati</taxon>
        <taxon>Bacillota</taxon>
        <taxon>Clostridia</taxon>
        <taxon>Lachnospirales</taxon>
        <taxon>Lachnospiraceae</taxon>
        <taxon>Coprococcus</taxon>
    </lineage>
</organism>
<evidence type="ECO:0000259" key="1">
    <source>
        <dbReference type="Pfam" id="PF00501"/>
    </source>
</evidence>
<dbReference type="Gene3D" id="3.30.300.30">
    <property type="match status" value="1"/>
</dbReference>
<dbReference type="Proteomes" id="UP000615234">
    <property type="component" value="Unassembled WGS sequence"/>
</dbReference>
<dbReference type="GO" id="GO:0043041">
    <property type="term" value="P:amino acid activation for nonribosomal peptide biosynthetic process"/>
    <property type="evidence" value="ECO:0007669"/>
    <property type="project" value="TreeGrafter"/>
</dbReference>
<accession>A0A8I0DT88</accession>
<dbReference type="SUPFAM" id="SSF56801">
    <property type="entry name" value="Acetyl-CoA synthetase-like"/>
    <property type="match status" value="1"/>
</dbReference>
<sequence>MKNVLEFIEGSVAKYPDKLAVADVNGGLTYKELEKTAKQVGAWLYQGLGGCKNRPVVVLLDKEPKSVAAFMGAVYSGNFYVVIDAEMPVDRVNKILKALKPEAAVTDNKHLDKAKELHVETEDGKGYAPKIFNLDEMDQEADQSCLAKVRAHMIDTDPVYALFTSGSTGVPKGAVISHANILSYITWYTEAFDINETTIFGNQTPFYFSMSVSDLYSTLKNGATLYIIPKAYFSFPIKLMEFLNEKKVNTIYWVPSALSIIANYKMFQYAKLPDLKKVLFAGEVMPTRPLNYWIENLPDAMYANLFGPTETTDICTYYVVNRKFRDDEPLPMGNACNNCDVFVLGEDGKVVSPEINPETGFSAEGELYARGSFVALGYYGNEEKTKEAFVQNPLNPNYPELIYKTGDLVKYNKYGELVYISRKDYQIKHMGYRIELGEIEAAAGAIEGIRSYACIYDDAEDKIVFIYEGKKLDDAFLLGEFKKKVPHYMEPNQFVRVKSMPHNQNGKIDRKWLKNNYKL</sequence>
<dbReference type="GO" id="GO:0031177">
    <property type="term" value="F:phosphopantetheine binding"/>
    <property type="evidence" value="ECO:0007669"/>
    <property type="project" value="TreeGrafter"/>
</dbReference>
<reference evidence="2 3" key="1">
    <citation type="submission" date="2020-08" db="EMBL/GenBank/DDBJ databases">
        <title>Genome public.</title>
        <authorList>
            <person name="Liu C."/>
            <person name="Sun Q."/>
        </authorList>
    </citation>
    <scope>NUCLEOTIDE SEQUENCE [LARGE SCALE GENOMIC DNA]</scope>
    <source>
        <strain evidence="2 3">NSJ-10</strain>
    </source>
</reference>
<dbReference type="GO" id="GO:0044550">
    <property type="term" value="P:secondary metabolite biosynthetic process"/>
    <property type="evidence" value="ECO:0007669"/>
    <property type="project" value="TreeGrafter"/>
</dbReference>
<dbReference type="RefSeq" id="WP_186847431.1">
    <property type="nucleotide sequence ID" value="NZ_JACOOX010000002.1"/>
</dbReference>
<name>A0A8I0DT88_9FIRM</name>
<dbReference type="GO" id="GO:0005737">
    <property type="term" value="C:cytoplasm"/>
    <property type="evidence" value="ECO:0007669"/>
    <property type="project" value="TreeGrafter"/>
</dbReference>
<dbReference type="InterPro" id="IPR045851">
    <property type="entry name" value="AMP-bd_C_sf"/>
</dbReference>
<gene>
    <name evidence="2" type="ORF">H8S09_04405</name>
</gene>
<dbReference type="InterPro" id="IPR000873">
    <property type="entry name" value="AMP-dep_synth/lig_dom"/>
</dbReference>
<dbReference type="AlphaFoldDB" id="A0A8I0DT88"/>
<dbReference type="Gene3D" id="3.40.50.12780">
    <property type="entry name" value="N-terminal domain of ligase-like"/>
    <property type="match status" value="1"/>
</dbReference>
<dbReference type="PANTHER" id="PTHR45527:SF1">
    <property type="entry name" value="FATTY ACID SYNTHASE"/>
    <property type="match status" value="1"/>
</dbReference>
<protein>
    <submittedName>
        <fullName evidence="2">AMP-binding protein</fullName>
    </submittedName>
</protein>
<proteinExistence type="predicted"/>